<proteinExistence type="predicted"/>
<protein>
    <submittedName>
        <fullName evidence="3">Uncharacterized protein</fullName>
    </submittedName>
</protein>
<name>A0A1L9RJT0_ASPWE</name>
<accession>A0A1L9RJT0</accession>
<gene>
    <name evidence="3" type="ORF">ASPWEDRAFT_172018</name>
</gene>
<feature type="region of interest" description="Disordered" evidence="2">
    <location>
        <begin position="537"/>
        <end position="556"/>
    </location>
</feature>
<feature type="compositionally biased region" description="Basic and acidic residues" evidence="2">
    <location>
        <begin position="64"/>
        <end position="75"/>
    </location>
</feature>
<organism evidence="3 4">
    <name type="scientific">Aspergillus wentii DTO 134E9</name>
    <dbReference type="NCBI Taxonomy" id="1073089"/>
    <lineage>
        <taxon>Eukaryota</taxon>
        <taxon>Fungi</taxon>
        <taxon>Dikarya</taxon>
        <taxon>Ascomycota</taxon>
        <taxon>Pezizomycotina</taxon>
        <taxon>Eurotiomycetes</taxon>
        <taxon>Eurotiomycetidae</taxon>
        <taxon>Eurotiales</taxon>
        <taxon>Aspergillaceae</taxon>
        <taxon>Aspergillus</taxon>
        <taxon>Aspergillus subgen. Cremei</taxon>
    </lineage>
</organism>
<evidence type="ECO:0000313" key="4">
    <source>
        <dbReference type="Proteomes" id="UP000184383"/>
    </source>
</evidence>
<evidence type="ECO:0000256" key="1">
    <source>
        <dbReference type="SAM" id="Coils"/>
    </source>
</evidence>
<dbReference type="STRING" id="1073089.A0A1L9RJT0"/>
<dbReference type="Proteomes" id="UP000184383">
    <property type="component" value="Unassembled WGS sequence"/>
</dbReference>
<dbReference type="AlphaFoldDB" id="A0A1L9RJT0"/>
<evidence type="ECO:0000313" key="3">
    <source>
        <dbReference type="EMBL" id="OJJ35190.1"/>
    </source>
</evidence>
<reference evidence="4" key="1">
    <citation type="journal article" date="2017" name="Genome Biol.">
        <title>Comparative genomics reveals high biological diversity and specific adaptations in the industrially and medically important fungal genus Aspergillus.</title>
        <authorList>
            <person name="de Vries R.P."/>
            <person name="Riley R."/>
            <person name="Wiebenga A."/>
            <person name="Aguilar-Osorio G."/>
            <person name="Amillis S."/>
            <person name="Uchima C.A."/>
            <person name="Anderluh G."/>
            <person name="Asadollahi M."/>
            <person name="Askin M."/>
            <person name="Barry K."/>
            <person name="Battaglia E."/>
            <person name="Bayram O."/>
            <person name="Benocci T."/>
            <person name="Braus-Stromeyer S.A."/>
            <person name="Caldana C."/>
            <person name="Canovas D."/>
            <person name="Cerqueira G.C."/>
            <person name="Chen F."/>
            <person name="Chen W."/>
            <person name="Choi C."/>
            <person name="Clum A."/>
            <person name="Dos Santos R.A."/>
            <person name="Damasio A.R."/>
            <person name="Diallinas G."/>
            <person name="Emri T."/>
            <person name="Fekete E."/>
            <person name="Flipphi M."/>
            <person name="Freyberg S."/>
            <person name="Gallo A."/>
            <person name="Gournas C."/>
            <person name="Habgood R."/>
            <person name="Hainaut M."/>
            <person name="Harispe M.L."/>
            <person name="Henrissat B."/>
            <person name="Hilden K.S."/>
            <person name="Hope R."/>
            <person name="Hossain A."/>
            <person name="Karabika E."/>
            <person name="Karaffa L."/>
            <person name="Karanyi Z."/>
            <person name="Krasevec N."/>
            <person name="Kuo A."/>
            <person name="Kusch H."/>
            <person name="LaButti K."/>
            <person name="Lagendijk E.L."/>
            <person name="Lapidus A."/>
            <person name="Levasseur A."/>
            <person name="Lindquist E."/>
            <person name="Lipzen A."/>
            <person name="Logrieco A.F."/>
            <person name="MacCabe A."/>
            <person name="Maekelae M.R."/>
            <person name="Malavazi I."/>
            <person name="Melin P."/>
            <person name="Meyer V."/>
            <person name="Mielnichuk N."/>
            <person name="Miskei M."/>
            <person name="Molnar A.P."/>
            <person name="Mule G."/>
            <person name="Ngan C.Y."/>
            <person name="Orejas M."/>
            <person name="Orosz E."/>
            <person name="Ouedraogo J.P."/>
            <person name="Overkamp K.M."/>
            <person name="Park H.-S."/>
            <person name="Perrone G."/>
            <person name="Piumi F."/>
            <person name="Punt P.J."/>
            <person name="Ram A.F."/>
            <person name="Ramon A."/>
            <person name="Rauscher S."/>
            <person name="Record E."/>
            <person name="Riano-Pachon D.M."/>
            <person name="Robert V."/>
            <person name="Roehrig J."/>
            <person name="Ruller R."/>
            <person name="Salamov A."/>
            <person name="Salih N.S."/>
            <person name="Samson R.A."/>
            <person name="Sandor E."/>
            <person name="Sanguinetti M."/>
            <person name="Schuetze T."/>
            <person name="Sepcic K."/>
            <person name="Shelest E."/>
            <person name="Sherlock G."/>
            <person name="Sophianopoulou V."/>
            <person name="Squina F.M."/>
            <person name="Sun H."/>
            <person name="Susca A."/>
            <person name="Todd R.B."/>
            <person name="Tsang A."/>
            <person name="Unkles S.E."/>
            <person name="van de Wiele N."/>
            <person name="van Rossen-Uffink D."/>
            <person name="Oliveira J.V."/>
            <person name="Vesth T.C."/>
            <person name="Visser J."/>
            <person name="Yu J.-H."/>
            <person name="Zhou M."/>
            <person name="Andersen M.R."/>
            <person name="Archer D.B."/>
            <person name="Baker S.E."/>
            <person name="Benoit I."/>
            <person name="Brakhage A.A."/>
            <person name="Braus G.H."/>
            <person name="Fischer R."/>
            <person name="Frisvad J.C."/>
            <person name="Goldman G.H."/>
            <person name="Houbraken J."/>
            <person name="Oakley B."/>
            <person name="Pocsi I."/>
            <person name="Scazzocchio C."/>
            <person name="Seiboth B."/>
            <person name="vanKuyk P.A."/>
            <person name="Wortman J."/>
            <person name="Dyer P.S."/>
            <person name="Grigoriev I.V."/>
        </authorList>
    </citation>
    <scope>NUCLEOTIDE SEQUENCE [LARGE SCALE GENOMIC DNA]</scope>
    <source>
        <strain evidence="4">DTO 134E9</strain>
    </source>
</reference>
<evidence type="ECO:0000256" key="2">
    <source>
        <dbReference type="SAM" id="MobiDB-lite"/>
    </source>
</evidence>
<dbReference type="EMBL" id="KV878212">
    <property type="protein sequence ID" value="OJJ35190.1"/>
    <property type="molecule type" value="Genomic_DNA"/>
</dbReference>
<dbReference type="VEuPathDB" id="FungiDB:ASPWEDRAFT_172018"/>
<dbReference type="RefSeq" id="XP_040688866.1">
    <property type="nucleotide sequence ID" value="XM_040830876.1"/>
</dbReference>
<keyword evidence="1" id="KW-0175">Coiled coil</keyword>
<sequence length="668" mass="74618">MSMRLRETVKQPDRYDSELFYRPTPNRALREAKRQRRPPYIDFDPTLPPAAFPTLDTPRVPAKTTKDGDSDERKASGMGNCEECPSRNGHNGAGGKDTETRVDFEDVPINLIDNYVASNGDFNPVYVKNMTRIAAAEKEFSIVDGGMEDSDTDEVMTSFPVQDPNWHDLSPRLQVEIFENLLESHSWSSVSHMLGLTDEECDQAREHFSGRNEQIVLENRLLERMREKQLRGLMRIDNSSRHKRVPHQLVFRNASKQYIHKLRDAIHTDYLLCHAGEIMNARRFLHKRGIDRGYAGTWSNSLAVLQIFEDDSEPETFEWTERLIEPCSSRANIAVSNSDQTLSAIPSSQRQLSTLTKRSVFNPIGRSGTVDPQQLILREGDMEAPPQRQSTYDIISQPFIPPSGMVQLRIGAEGAAQIRDSEHSCSTAGELLNVSPTPGSFYGSPPSCRVIDGTSSTEISPSLPSGGSFSLNVRRALSKTIGRQWSNGSAENNSRSFATSSMRLKQRLEEVRQESQRERAEREINKASSNANAISPIFQPRQSPITPKIESRLTPPGRIMFPSDPEEPDAGEDSILPFETTEGSRDMSIMETPASAFVVYDSDEWTALSPTTVSSFSLNEPTQSIASAVGLINSPENWCSEEEDEGEGEEDEMVLVPAVMIKQGNARD</sequence>
<keyword evidence="4" id="KW-1185">Reference proteome</keyword>
<feature type="region of interest" description="Disordered" evidence="2">
    <location>
        <begin position="1"/>
        <end position="99"/>
    </location>
</feature>
<dbReference type="OrthoDB" id="5378502at2759"/>
<feature type="compositionally biased region" description="Basic and acidic residues" evidence="2">
    <location>
        <begin position="1"/>
        <end position="19"/>
    </location>
</feature>
<dbReference type="GeneID" id="63746724"/>
<feature type="coiled-coil region" evidence="1">
    <location>
        <begin position="501"/>
        <end position="530"/>
    </location>
</feature>